<evidence type="ECO:0000313" key="5">
    <source>
        <dbReference type="Proteomes" id="UP000323142"/>
    </source>
</evidence>
<dbReference type="InterPro" id="IPR007492">
    <property type="entry name" value="LytTR_DNA-bd_dom"/>
</dbReference>
<dbReference type="Proteomes" id="UP000323142">
    <property type="component" value="Unassembled WGS sequence"/>
</dbReference>
<feature type="region of interest" description="Disordered" evidence="1">
    <location>
        <begin position="1"/>
        <end position="26"/>
    </location>
</feature>
<evidence type="ECO:0000256" key="1">
    <source>
        <dbReference type="SAM" id="MobiDB-lite"/>
    </source>
</evidence>
<reference evidence="4 5" key="1">
    <citation type="submission" date="2019-09" db="EMBL/GenBank/DDBJ databases">
        <title>Salinarimonas rosea gen. nov., sp. nov., a new member of the a-2 subgroup of the Proteobacteria.</title>
        <authorList>
            <person name="Liu J."/>
        </authorList>
    </citation>
    <scope>NUCLEOTIDE SEQUENCE [LARGE SCALE GENOMIC DNA]</scope>
    <source>
        <strain evidence="4 5">BN140002</strain>
    </source>
</reference>
<name>A0A5B2VEE4_9HYPH</name>
<comment type="caution">
    <text evidence="4">The sequence shown here is derived from an EMBL/GenBank/DDBJ whole genome shotgun (WGS) entry which is preliminary data.</text>
</comment>
<feature type="transmembrane region" description="Helical" evidence="2">
    <location>
        <begin position="135"/>
        <end position="160"/>
    </location>
</feature>
<dbReference type="SMART" id="SM00850">
    <property type="entry name" value="LytTR"/>
    <property type="match status" value="1"/>
</dbReference>
<dbReference type="PROSITE" id="PS50930">
    <property type="entry name" value="HTH_LYTTR"/>
    <property type="match status" value="1"/>
</dbReference>
<evidence type="ECO:0000313" key="4">
    <source>
        <dbReference type="EMBL" id="KAA2237913.1"/>
    </source>
</evidence>
<feature type="domain" description="HTH LytTR-type" evidence="3">
    <location>
        <begin position="222"/>
        <end position="309"/>
    </location>
</feature>
<dbReference type="AlphaFoldDB" id="A0A5B2VEE4"/>
<keyword evidence="2" id="KW-0812">Transmembrane</keyword>
<dbReference type="Gene3D" id="2.40.50.1020">
    <property type="entry name" value="LytTr DNA-binding domain"/>
    <property type="match status" value="1"/>
</dbReference>
<dbReference type="EMBL" id="VUOA01000017">
    <property type="protein sequence ID" value="KAA2237913.1"/>
    <property type="molecule type" value="Genomic_DNA"/>
</dbReference>
<feature type="transmembrane region" description="Helical" evidence="2">
    <location>
        <begin position="172"/>
        <end position="193"/>
    </location>
</feature>
<accession>A0A5B2VEE4</accession>
<proteinExistence type="predicted"/>
<feature type="transmembrane region" description="Helical" evidence="2">
    <location>
        <begin position="102"/>
        <end position="123"/>
    </location>
</feature>
<protein>
    <submittedName>
        <fullName evidence="4">LytTR family transcriptional regulator</fullName>
    </submittedName>
</protein>
<evidence type="ECO:0000256" key="2">
    <source>
        <dbReference type="SAM" id="Phobius"/>
    </source>
</evidence>
<dbReference type="GO" id="GO:0003677">
    <property type="term" value="F:DNA binding"/>
    <property type="evidence" value="ECO:0007669"/>
    <property type="project" value="InterPro"/>
</dbReference>
<keyword evidence="2" id="KW-0472">Membrane</keyword>
<reference evidence="4 5" key="2">
    <citation type="submission" date="2019-09" db="EMBL/GenBank/DDBJ databases">
        <authorList>
            <person name="Jin C."/>
        </authorList>
    </citation>
    <scope>NUCLEOTIDE SEQUENCE [LARGE SCALE GENOMIC DNA]</scope>
    <source>
        <strain evidence="4 5">BN140002</strain>
    </source>
</reference>
<sequence length="310" mass="32492">MNLDGGGGGKERSERHDDLKDRAAPAGALRLLSDGLRSPGRGQMRERDGDFVSGGSMQLALREWRALYLSRRALALMAIAGGIVGLAGPFGTSEALPVAGRLAYWTAIVFLTFGVGAAAVLALPRLNPLARLPRAAGQILAALAAGPAIAAVVALVNLAAFPETPEALPNVLRLSLDCALIAAGVTAAIGLVARGAPAPSAPAPAGGPAIMRRLLIERRGRLLRLSVQDHYVEVHTERGMHLVLMRLADAIDETEGVPGLRVHRSHWVALEAIAGARREEGRVVLALRDGTIIPVSRGNVQALREVGVLR</sequence>
<gene>
    <name evidence="4" type="ORF">F0L46_07930</name>
</gene>
<keyword evidence="5" id="KW-1185">Reference proteome</keyword>
<feature type="transmembrane region" description="Helical" evidence="2">
    <location>
        <begin position="73"/>
        <end position="90"/>
    </location>
</feature>
<organism evidence="4 5">
    <name type="scientific">Salinarimonas soli</name>
    <dbReference type="NCBI Taxonomy" id="1638099"/>
    <lineage>
        <taxon>Bacteria</taxon>
        <taxon>Pseudomonadati</taxon>
        <taxon>Pseudomonadota</taxon>
        <taxon>Alphaproteobacteria</taxon>
        <taxon>Hyphomicrobiales</taxon>
        <taxon>Salinarimonadaceae</taxon>
        <taxon>Salinarimonas</taxon>
    </lineage>
</organism>
<feature type="compositionally biased region" description="Basic and acidic residues" evidence="1">
    <location>
        <begin position="9"/>
        <end position="23"/>
    </location>
</feature>
<dbReference type="OrthoDB" id="7028951at2"/>
<dbReference type="Pfam" id="PF04397">
    <property type="entry name" value="LytTR"/>
    <property type="match status" value="1"/>
</dbReference>
<evidence type="ECO:0000259" key="3">
    <source>
        <dbReference type="PROSITE" id="PS50930"/>
    </source>
</evidence>
<keyword evidence="2" id="KW-1133">Transmembrane helix</keyword>